<protein>
    <submittedName>
        <fullName evidence="1">Palmitoyltransferase</fullName>
    </submittedName>
</protein>
<evidence type="ECO:0000313" key="2">
    <source>
        <dbReference type="Proteomes" id="UP000076858"/>
    </source>
</evidence>
<reference evidence="1 2" key="1">
    <citation type="submission" date="2016-03" db="EMBL/GenBank/DDBJ databases">
        <title>EvidentialGene: Evidence-directed Construction of Genes on Genomes.</title>
        <authorList>
            <person name="Gilbert D.G."/>
            <person name="Choi J.-H."/>
            <person name="Mockaitis K."/>
            <person name="Colbourne J."/>
            <person name="Pfrender M."/>
        </authorList>
    </citation>
    <scope>NUCLEOTIDE SEQUENCE [LARGE SCALE GENOMIC DNA]</scope>
    <source>
        <strain evidence="1 2">Xinb3</strain>
        <tissue evidence="1">Complete organism</tissue>
    </source>
</reference>
<gene>
    <name evidence="1" type="ORF">APZ42_007321</name>
</gene>
<dbReference type="Proteomes" id="UP000076858">
    <property type="component" value="Unassembled WGS sequence"/>
</dbReference>
<dbReference type="AlphaFoldDB" id="A0A164FD35"/>
<keyword evidence="2" id="KW-1185">Reference proteome</keyword>
<evidence type="ECO:0000313" key="1">
    <source>
        <dbReference type="EMBL" id="KZR97672.1"/>
    </source>
</evidence>
<dbReference type="EMBL" id="LRGB01020546">
    <property type="protein sequence ID" value="KZR97672.1"/>
    <property type="molecule type" value="Genomic_DNA"/>
</dbReference>
<organism evidence="1 2">
    <name type="scientific">Daphnia magna</name>
    <dbReference type="NCBI Taxonomy" id="35525"/>
    <lineage>
        <taxon>Eukaryota</taxon>
        <taxon>Metazoa</taxon>
        <taxon>Ecdysozoa</taxon>
        <taxon>Arthropoda</taxon>
        <taxon>Crustacea</taxon>
        <taxon>Branchiopoda</taxon>
        <taxon>Diplostraca</taxon>
        <taxon>Cladocera</taxon>
        <taxon>Anomopoda</taxon>
        <taxon>Daphniidae</taxon>
        <taxon>Daphnia</taxon>
    </lineage>
</organism>
<proteinExistence type="predicted"/>
<comment type="caution">
    <text evidence="1">The sequence shown here is derived from an EMBL/GenBank/DDBJ whole genome shotgun (WGS) entry which is preliminary data.</text>
</comment>
<sequence>MENIGYLFNSLCSLSVTLRARLYNCTCLSPYSLHIYVNNCFQHAPCNQEVGNISRKKPFLL</sequence>
<name>A0A164FD35_9CRUS</name>
<accession>A0A164FD35</accession>
<dbReference type="GO" id="GO:0016740">
    <property type="term" value="F:transferase activity"/>
    <property type="evidence" value="ECO:0007669"/>
    <property type="project" value="UniProtKB-KW"/>
</dbReference>
<keyword evidence="1" id="KW-0808">Transferase</keyword>